<reference evidence="2 3" key="1">
    <citation type="journal article" date="2012" name="Stand. Genomic Sci.">
        <title>Complete genome sequence of Marinomonas posidonica type strain (IVIA-Po-181(T)).</title>
        <authorList>
            <person name="Lucas-Elio P."/>
            <person name="Goodwin L."/>
            <person name="Woyke T."/>
            <person name="Pitluck S."/>
            <person name="Nolan M."/>
            <person name="Kyrpides N.C."/>
            <person name="Detter J.C."/>
            <person name="Copeland A."/>
            <person name="Lu M."/>
            <person name="Bruce D."/>
            <person name="Detter C."/>
            <person name="Tapia R."/>
            <person name="Han S."/>
            <person name="Land M.L."/>
            <person name="Ivanova N."/>
            <person name="Mikhailova N."/>
            <person name="Johnston A.W."/>
            <person name="Sanchez-Amat A."/>
        </authorList>
    </citation>
    <scope>NUCLEOTIDE SEQUENCE [LARGE SCALE GENOMIC DNA]</scope>
    <source>
        <strain evidence="3">CECT 7376 / NCIMB 14433 / IVIA-Po-181</strain>
    </source>
</reference>
<gene>
    <name evidence="2" type="ordered locus">Mar181_3490</name>
</gene>
<dbReference type="Gene3D" id="3.90.420.10">
    <property type="entry name" value="Oxidoreductase, molybdopterin-binding domain"/>
    <property type="match status" value="1"/>
</dbReference>
<feature type="chain" id="PRO_5003332725" description="Oxidoreductase molybdopterin-binding domain-containing protein" evidence="1">
    <location>
        <begin position="22"/>
        <end position="169"/>
    </location>
</feature>
<dbReference type="Proteomes" id="UP000009230">
    <property type="component" value="Chromosome"/>
</dbReference>
<evidence type="ECO:0000313" key="3">
    <source>
        <dbReference type="Proteomes" id="UP000009230"/>
    </source>
</evidence>
<accession>F6CVN2</accession>
<dbReference type="STRING" id="491952.Mar181_3490"/>
<dbReference type="SUPFAM" id="SSF56524">
    <property type="entry name" value="Oxidoreductase molybdopterin-binding domain"/>
    <property type="match status" value="1"/>
</dbReference>
<proteinExistence type="predicted"/>
<keyword evidence="1" id="KW-0732">Signal</keyword>
<dbReference type="InterPro" id="IPR036374">
    <property type="entry name" value="OxRdtase_Mopterin-bd_sf"/>
</dbReference>
<dbReference type="EMBL" id="CP002771">
    <property type="protein sequence ID" value="AEF56506.1"/>
    <property type="molecule type" value="Genomic_DNA"/>
</dbReference>
<dbReference type="OrthoDB" id="9798763at2"/>
<evidence type="ECO:0008006" key="4">
    <source>
        <dbReference type="Google" id="ProtNLM"/>
    </source>
</evidence>
<evidence type="ECO:0000256" key="1">
    <source>
        <dbReference type="SAM" id="SignalP"/>
    </source>
</evidence>
<dbReference type="AlphaFoldDB" id="F6CVN2"/>
<evidence type="ECO:0000313" key="2">
    <source>
        <dbReference type="EMBL" id="AEF56506.1"/>
    </source>
</evidence>
<dbReference type="KEGG" id="mpc:Mar181_3490"/>
<name>F6CVN2_MARPP</name>
<sequence>MNSVISTLLIFVGLTSLPSLALEQPSQRVILTVEGNLENANTKQAANFDLSMLEALPQYSVTTKNPWTKGVHSYRGFSAVDLMEKLKAKGTILEVTALNKYITKVPVDDFQTNGAIFATHRDGEPMSVRNLGPIMVIYPFDQNPDLKSEVYYGRSIWQIRHIKIAPLAE</sequence>
<feature type="signal peptide" evidence="1">
    <location>
        <begin position="1"/>
        <end position="21"/>
    </location>
</feature>
<dbReference type="RefSeq" id="WP_013797972.1">
    <property type="nucleotide sequence ID" value="NC_015559.1"/>
</dbReference>
<dbReference type="HOGENOM" id="CLU_110165_2_1_6"/>
<organism evidence="2 3">
    <name type="scientific">Marinomonas posidonica (strain CECT 7376 / NCIMB 14433 / IVIA-Po-181)</name>
    <dbReference type="NCBI Taxonomy" id="491952"/>
    <lineage>
        <taxon>Bacteria</taxon>
        <taxon>Pseudomonadati</taxon>
        <taxon>Pseudomonadota</taxon>
        <taxon>Gammaproteobacteria</taxon>
        <taxon>Oceanospirillales</taxon>
        <taxon>Oceanospirillaceae</taxon>
        <taxon>Marinomonas</taxon>
    </lineage>
</organism>
<dbReference type="eggNOG" id="COG3915">
    <property type="taxonomic scope" value="Bacteria"/>
</dbReference>
<keyword evidence="3" id="KW-1185">Reference proteome</keyword>
<protein>
    <recommendedName>
        <fullName evidence="4">Oxidoreductase molybdopterin-binding domain-containing protein</fullName>
    </recommendedName>
</protein>